<feature type="signal peptide" evidence="1">
    <location>
        <begin position="1"/>
        <end position="19"/>
    </location>
</feature>
<dbReference type="Proteomes" id="UP000015101">
    <property type="component" value="Unassembled WGS sequence"/>
</dbReference>
<dbReference type="RefSeq" id="XP_009018303.1">
    <property type="nucleotide sequence ID" value="XM_009020055.1"/>
</dbReference>
<organism evidence="3 4">
    <name type="scientific">Helobdella robusta</name>
    <name type="common">Californian leech</name>
    <dbReference type="NCBI Taxonomy" id="6412"/>
    <lineage>
        <taxon>Eukaryota</taxon>
        <taxon>Metazoa</taxon>
        <taxon>Spiralia</taxon>
        <taxon>Lophotrochozoa</taxon>
        <taxon>Annelida</taxon>
        <taxon>Clitellata</taxon>
        <taxon>Hirudinea</taxon>
        <taxon>Rhynchobdellida</taxon>
        <taxon>Glossiphoniidae</taxon>
        <taxon>Helobdella</taxon>
    </lineage>
</organism>
<gene>
    <name evidence="3" type="primary">20204543</name>
    <name evidence="2" type="ORF">HELRODRAFT_173447</name>
</gene>
<dbReference type="CTD" id="20204543"/>
<evidence type="ECO:0000313" key="3">
    <source>
        <dbReference type="EnsemblMetazoa" id="HelroP173447"/>
    </source>
</evidence>
<dbReference type="HOGENOM" id="CLU_152781_0_0_1"/>
<evidence type="ECO:0000313" key="4">
    <source>
        <dbReference type="Proteomes" id="UP000015101"/>
    </source>
</evidence>
<reference evidence="3" key="3">
    <citation type="submission" date="2015-06" db="UniProtKB">
        <authorList>
            <consortium name="EnsemblMetazoa"/>
        </authorList>
    </citation>
    <scope>IDENTIFICATION</scope>
</reference>
<dbReference type="AlphaFoldDB" id="T1F6U4"/>
<keyword evidence="4" id="KW-1185">Reference proteome</keyword>
<evidence type="ECO:0000313" key="2">
    <source>
        <dbReference type="EMBL" id="ESO03746.1"/>
    </source>
</evidence>
<reference evidence="2 4" key="2">
    <citation type="journal article" date="2013" name="Nature">
        <title>Insights into bilaterian evolution from three spiralian genomes.</title>
        <authorList>
            <person name="Simakov O."/>
            <person name="Marletaz F."/>
            <person name="Cho S.J."/>
            <person name="Edsinger-Gonzales E."/>
            <person name="Havlak P."/>
            <person name="Hellsten U."/>
            <person name="Kuo D.H."/>
            <person name="Larsson T."/>
            <person name="Lv J."/>
            <person name="Arendt D."/>
            <person name="Savage R."/>
            <person name="Osoegawa K."/>
            <person name="de Jong P."/>
            <person name="Grimwood J."/>
            <person name="Chapman J.A."/>
            <person name="Shapiro H."/>
            <person name="Aerts A."/>
            <person name="Otillar R.P."/>
            <person name="Terry A.Y."/>
            <person name="Boore J.L."/>
            <person name="Grigoriev I.V."/>
            <person name="Lindberg D.R."/>
            <person name="Seaver E.C."/>
            <person name="Weisblat D.A."/>
            <person name="Putnam N.H."/>
            <person name="Rokhsar D.S."/>
        </authorList>
    </citation>
    <scope>NUCLEOTIDE SEQUENCE</scope>
</reference>
<dbReference type="EnsemblMetazoa" id="HelroT173447">
    <property type="protein sequence ID" value="HelroP173447"/>
    <property type="gene ID" value="HelroG173447"/>
</dbReference>
<dbReference type="EMBL" id="KB096590">
    <property type="protein sequence ID" value="ESO03746.1"/>
    <property type="molecule type" value="Genomic_DNA"/>
</dbReference>
<dbReference type="GeneID" id="20204543"/>
<keyword evidence="1" id="KW-0732">Signal</keyword>
<proteinExistence type="predicted"/>
<accession>T1F6U4</accession>
<name>T1F6U4_HELRO</name>
<dbReference type="KEGG" id="hro:HELRODRAFT_173447"/>
<dbReference type="EMBL" id="AMQM01004538">
    <property type="status" value="NOT_ANNOTATED_CDS"/>
    <property type="molecule type" value="Genomic_DNA"/>
</dbReference>
<reference evidence="4" key="1">
    <citation type="submission" date="2012-12" db="EMBL/GenBank/DDBJ databases">
        <authorList>
            <person name="Hellsten U."/>
            <person name="Grimwood J."/>
            <person name="Chapman J.A."/>
            <person name="Shapiro H."/>
            <person name="Aerts A."/>
            <person name="Otillar R.P."/>
            <person name="Terry A.Y."/>
            <person name="Boore J.L."/>
            <person name="Simakov O."/>
            <person name="Marletaz F."/>
            <person name="Cho S.-J."/>
            <person name="Edsinger-Gonzales E."/>
            <person name="Havlak P."/>
            <person name="Kuo D.-H."/>
            <person name="Larsson T."/>
            <person name="Lv J."/>
            <person name="Arendt D."/>
            <person name="Savage R."/>
            <person name="Osoegawa K."/>
            <person name="de Jong P."/>
            <person name="Lindberg D.R."/>
            <person name="Seaver E.C."/>
            <person name="Weisblat D.A."/>
            <person name="Putnam N.H."/>
            <person name="Grigoriev I.V."/>
            <person name="Rokhsar D.S."/>
        </authorList>
    </citation>
    <scope>NUCLEOTIDE SEQUENCE</scope>
</reference>
<protein>
    <submittedName>
        <fullName evidence="2 3">Uncharacterized protein</fullName>
    </submittedName>
</protein>
<evidence type="ECO:0000256" key="1">
    <source>
        <dbReference type="SAM" id="SignalP"/>
    </source>
</evidence>
<feature type="chain" id="PRO_5010980344" evidence="1">
    <location>
        <begin position="20"/>
        <end position="102"/>
    </location>
</feature>
<sequence length="102" mass="11363">MMKMFALLMLLVVVNVVLCEEDSYDDYEDELRLKRSFMDFLKKLPLEDLKNVGLKAGGAVADEILGKIGKRSFLDFLKKLPLEDLANVGVKTGGAIIDQIGK</sequence>
<dbReference type="InParanoid" id="T1F6U4"/>